<protein>
    <submittedName>
        <fullName evidence="1">Uncharacterized protein</fullName>
    </submittedName>
</protein>
<organism evidence="1 2">
    <name type="scientific">Avena sativa</name>
    <name type="common">Oat</name>
    <dbReference type="NCBI Taxonomy" id="4498"/>
    <lineage>
        <taxon>Eukaryota</taxon>
        <taxon>Viridiplantae</taxon>
        <taxon>Streptophyta</taxon>
        <taxon>Embryophyta</taxon>
        <taxon>Tracheophyta</taxon>
        <taxon>Spermatophyta</taxon>
        <taxon>Magnoliopsida</taxon>
        <taxon>Liliopsida</taxon>
        <taxon>Poales</taxon>
        <taxon>Poaceae</taxon>
        <taxon>BOP clade</taxon>
        <taxon>Pooideae</taxon>
        <taxon>Poodae</taxon>
        <taxon>Poeae</taxon>
        <taxon>Poeae Chloroplast Group 1 (Aveneae type)</taxon>
        <taxon>Aveninae</taxon>
        <taxon>Avena</taxon>
    </lineage>
</organism>
<keyword evidence="2" id="KW-1185">Reference proteome</keyword>
<accession>A0ACD5VGX1</accession>
<proteinExistence type="predicted"/>
<evidence type="ECO:0000313" key="1">
    <source>
        <dbReference type="EnsemblPlants" id="AVESA.00010b.r2.3AG0433390.1.CDS"/>
    </source>
</evidence>
<reference evidence="1" key="1">
    <citation type="submission" date="2021-05" db="EMBL/GenBank/DDBJ databases">
        <authorList>
            <person name="Scholz U."/>
            <person name="Mascher M."/>
            <person name="Fiebig A."/>
        </authorList>
    </citation>
    <scope>NUCLEOTIDE SEQUENCE [LARGE SCALE GENOMIC DNA]</scope>
</reference>
<name>A0ACD5VGX1_AVESA</name>
<evidence type="ECO:0000313" key="2">
    <source>
        <dbReference type="Proteomes" id="UP001732700"/>
    </source>
</evidence>
<dbReference type="Proteomes" id="UP001732700">
    <property type="component" value="Chromosome 3A"/>
</dbReference>
<sequence length="275" mass="29973">MASKQGSSAAKAVAADCDPLYEWVDGDGSYLLRLTLPGFKKEDFRVHVDPAGRLTIIGHRPTDGGAGSVRLHKVFQLPSTSDLDGITGRYDGSALRLTVPKLPSIAVPVPPPEAPKEQDKEAPSDVSDKPTDKRVGREAERLIEAARARLQGRHKEEAAKEQTATSSNKSPATKVDGRKEVPKPEATQRRAEKILTKREDDHGEKAKAAEHKAKLERAAEGDPERDTGSWNWKERATEEGFKLAEVIGNNKEVIATAVAAFTLGVFLSHRLFSRS</sequence>
<dbReference type="EnsemblPlants" id="AVESA.00010b.r2.3AG0433390.1">
    <property type="protein sequence ID" value="AVESA.00010b.r2.3AG0433390.1.CDS"/>
    <property type="gene ID" value="AVESA.00010b.r2.3AG0433390"/>
</dbReference>
<reference evidence="1" key="2">
    <citation type="submission" date="2025-09" db="UniProtKB">
        <authorList>
            <consortium name="EnsemblPlants"/>
        </authorList>
    </citation>
    <scope>IDENTIFICATION</scope>
</reference>